<dbReference type="PANTHER" id="PTHR46187:SF3">
    <property type="entry name" value="ALKALINE CERAMIDASE 3"/>
    <property type="match status" value="1"/>
</dbReference>
<feature type="transmembrane region" description="Helical" evidence="10">
    <location>
        <begin position="40"/>
        <end position="58"/>
    </location>
</feature>
<keyword evidence="7" id="KW-0479">Metal-binding</keyword>
<feature type="binding site" evidence="8">
    <location>
        <position position="233"/>
    </location>
    <ligand>
        <name>Zn(2+)</name>
        <dbReference type="ChEBI" id="CHEBI:29105"/>
        <note>catalytic</note>
    </ligand>
</feature>
<feature type="transmembrane region" description="Helical" evidence="10">
    <location>
        <begin position="187"/>
        <end position="204"/>
    </location>
</feature>
<feature type="region of interest" description="Disordered" evidence="9">
    <location>
        <begin position="279"/>
        <end position="306"/>
    </location>
</feature>
<dbReference type="GO" id="GO:0046872">
    <property type="term" value="F:metal ion binding"/>
    <property type="evidence" value="ECO:0007669"/>
    <property type="project" value="UniProtKB-KW"/>
</dbReference>
<organism evidence="11 12">
    <name type="scientific">Filobasidium floriforme</name>
    <dbReference type="NCBI Taxonomy" id="5210"/>
    <lineage>
        <taxon>Eukaryota</taxon>
        <taxon>Fungi</taxon>
        <taxon>Dikarya</taxon>
        <taxon>Basidiomycota</taxon>
        <taxon>Agaricomycotina</taxon>
        <taxon>Tremellomycetes</taxon>
        <taxon>Filobasidiales</taxon>
        <taxon>Filobasidiaceae</taxon>
        <taxon>Filobasidium</taxon>
    </lineage>
</organism>
<evidence type="ECO:0000256" key="4">
    <source>
        <dbReference type="ARBA" id="ARBA00022801"/>
    </source>
</evidence>
<feature type="binding site" evidence="8">
    <location>
        <position position="229"/>
    </location>
    <ligand>
        <name>Zn(2+)</name>
        <dbReference type="ChEBI" id="CHEBI:29105"/>
        <note>catalytic</note>
    </ligand>
</feature>
<keyword evidence="4" id="KW-0378">Hydrolase</keyword>
<proteinExistence type="inferred from homology"/>
<feature type="binding site" evidence="7">
    <location>
        <position position="30"/>
    </location>
    <ligand>
        <name>Ca(2+)</name>
        <dbReference type="ChEBI" id="CHEBI:29108"/>
    </ligand>
</feature>
<dbReference type="AlphaFoldDB" id="A0A8K0NN36"/>
<evidence type="ECO:0000256" key="8">
    <source>
        <dbReference type="PIRSR" id="PIRSR608901-2"/>
    </source>
</evidence>
<evidence type="ECO:0000313" key="11">
    <source>
        <dbReference type="EMBL" id="KAG7528385.1"/>
    </source>
</evidence>
<keyword evidence="7" id="KW-0106">Calcium</keyword>
<evidence type="ECO:0000256" key="9">
    <source>
        <dbReference type="SAM" id="MobiDB-lite"/>
    </source>
</evidence>
<feature type="binding site" evidence="7">
    <location>
        <position position="39"/>
    </location>
    <ligand>
        <name>Ca(2+)</name>
        <dbReference type="ChEBI" id="CHEBI:29108"/>
    </ligand>
</feature>
<sequence>MGGFDHLRVGQVNEGYWGAHTSECFPCEENYTYSPYIAEFVNTLSNIPFICLGLYGYYRVLQQSLPRRYGYLMLGLSIIGGGSGLFHMTLQWFWQLMDELPMIYLVTYCGLLVFDTSPEFNTRLGGLAMLALDLFVTVSYIRAPNPIYHQVAFGSLQLVSVSRIIYLIKYRLPPSSEHPAKKVIGDMLFRGVALFGIAFIIWNLDNLFCDTWRSLRVQVAPFGFMLEGHAFWHLGTGLGSYWIMTAATYLCLCVKTGVKTYEIKGSYLFPYVAPTNQASVGGKSEPLKDATEKTPILRNASTKDKH</sequence>
<evidence type="ECO:0000256" key="2">
    <source>
        <dbReference type="ARBA" id="ARBA00009780"/>
    </source>
</evidence>
<dbReference type="EMBL" id="JABELV010000187">
    <property type="protein sequence ID" value="KAG7528385.1"/>
    <property type="molecule type" value="Genomic_DNA"/>
</dbReference>
<feature type="transmembrane region" description="Helical" evidence="10">
    <location>
        <begin position="124"/>
        <end position="141"/>
    </location>
</feature>
<comment type="subcellular location">
    <subcellularLocation>
        <location evidence="1">Membrane</location>
        <topology evidence="1">Multi-pass membrane protein</topology>
    </subcellularLocation>
</comment>
<dbReference type="GO" id="GO:0046513">
    <property type="term" value="P:ceramide biosynthetic process"/>
    <property type="evidence" value="ECO:0007669"/>
    <property type="project" value="TreeGrafter"/>
</dbReference>
<evidence type="ECO:0000256" key="10">
    <source>
        <dbReference type="SAM" id="Phobius"/>
    </source>
</evidence>
<feature type="transmembrane region" description="Helical" evidence="10">
    <location>
        <begin position="147"/>
        <end position="166"/>
    </location>
</feature>
<feature type="transmembrane region" description="Helical" evidence="10">
    <location>
        <begin position="70"/>
        <end position="94"/>
    </location>
</feature>
<evidence type="ECO:0000256" key="3">
    <source>
        <dbReference type="ARBA" id="ARBA00022692"/>
    </source>
</evidence>
<comment type="similarity">
    <text evidence="2">Belongs to the alkaline ceramidase family.</text>
</comment>
<keyword evidence="5 10" id="KW-1133">Transmembrane helix</keyword>
<keyword evidence="8" id="KW-0862">Zinc</keyword>
<reference evidence="11" key="1">
    <citation type="submission" date="2020-04" db="EMBL/GenBank/DDBJ databases">
        <title>Analysis of mating type loci in Filobasidium floriforme.</title>
        <authorList>
            <person name="Nowrousian M."/>
        </authorList>
    </citation>
    <scope>NUCLEOTIDE SEQUENCE</scope>
    <source>
        <strain evidence="11">CBS 6242</strain>
    </source>
</reference>
<feature type="transmembrane region" description="Helical" evidence="10">
    <location>
        <begin position="230"/>
        <end position="254"/>
    </location>
</feature>
<dbReference type="GO" id="GO:0005789">
    <property type="term" value="C:endoplasmic reticulum membrane"/>
    <property type="evidence" value="ECO:0007669"/>
    <property type="project" value="TreeGrafter"/>
</dbReference>
<keyword evidence="6 10" id="KW-0472">Membrane</keyword>
<keyword evidence="3 10" id="KW-0812">Transmembrane</keyword>
<feature type="binding site" evidence="8">
    <location>
        <position position="87"/>
    </location>
    <ligand>
        <name>Zn(2+)</name>
        <dbReference type="ChEBI" id="CHEBI:29105"/>
        <note>catalytic</note>
    </ligand>
</feature>
<accession>A0A8K0NN36</accession>
<dbReference type="Proteomes" id="UP000812966">
    <property type="component" value="Unassembled WGS sequence"/>
</dbReference>
<dbReference type="GO" id="GO:0046514">
    <property type="term" value="P:ceramide catabolic process"/>
    <property type="evidence" value="ECO:0007669"/>
    <property type="project" value="TreeGrafter"/>
</dbReference>
<evidence type="ECO:0008006" key="13">
    <source>
        <dbReference type="Google" id="ProtNLM"/>
    </source>
</evidence>
<comment type="cofactor">
    <cofactor evidence="8">
        <name>Zn(2+)</name>
        <dbReference type="ChEBI" id="CHEBI:29105"/>
    </cofactor>
</comment>
<feature type="binding site" evidence="7">
    <location>
        <position position="28"/>
    </location>
    <ligand>
        <name>Ca(2+)</name>
        <dbReference type="ChEBI" id="CHEBI:29108"/>
    </ligand>
</feature>
<name>A0A8K0NN36_9TREE</name>
<dbReference type="Pfam" id="PF05875">
    <property type="entry name" value="Ceramidase"/>
    <property type="match status" value="1"/>
</dbReference>
<gene>
    <name evidence="11" type="ORF">FFLO_06201</name>
</gene>
<dbReference type="PANTHER" id="PTHR46187">
    <property type="entry name" value="ALKALINE CERAMIDASE 3"/>
    <property type="match status" value="1"/>
</dbReference>
<dbReference type="InterPro" id="IPR008901">
    <property type="entry name" value="ACER"/>
</dbReference>
<dbReference type="GO" id="GO:0016811">
    <property type="term" value="F:hydrolase activity, acting on carbon-nitrogen (but not peptide) bonds, in linear amides"/>
    <property type="evidence" value="ECO:0007669"/>
    <property type="project" value="InterPro"/>
</dbReference>
<feature type="transmembrane region" description="Helical" evidence="10">
    <location>
        <begin position="100"/>
        <end position="117"/>
    </location>
</feature>
<keyword evidence="12" id="KW-1185">Reference proteome</keyword>
<evidence type="ECO:0000256" key="7">
    <source>
        <dbReference type="PIRSR" id="PIRSR608901-1"/>
    </source>
</evidence>
<protein>
    <recommendedName>
        <fullName evidence="13">Dihydroceramidase</fullName>
    </recommendedName>
</protein>
<comment type="caution">
    <text evidence="11">The sequence shown here is derived from an EMBL/GenBank/DDBJ whole genome shotgun (WGS) entry which is preliminary data.</text>
</comment>
<evidence type="ECO:0000256" key="5">
    <source>
        <dbReference type="ARBA" id="ARBA00022989"/>
    </source>
</evidence>
<evidence type="ECO:0000256" key="1">
    <source>
        <dbReference type="ARBA" id="ARBA00004141"/>
    </source>
</evidence>
<evidence type="ECO:0000256" key="6">
    <source>
        <dbReference type="ARBA" id="ARBA00023136"/>
    </source>
</evidence>
<evidence type="ECO:0000313" key="12">
    <source>
        <dbReference type="Proteomes" id="UP000812966"/>
    </source>
</evidence>